<sequence>MIAGLQDNHGYRIPWNEMRPKWKIHSFSLLPNLSAKLCHTKTNLLDPLSATRQGGCGTYLRVVCPGQCISMH</sequence>
<dbReference type="Proteomes" id="UP000298663">
    <property type="component" value="Unassembled WGS sequence"/>
</dbReference>
<accession>A0A4U5NZZ2</accession>
<dbReference type="AlphaFoldDB" id="A0A4U5NZZ2"/>
<organism evidence="1 2">
    <name type="scientific">Steinernema carpocapsae</name>
    <name type="common">Entomopathogenic nematode</name>
    <dbReference type="NCBI Taxonomy" id="34508"/>
    <lineage>
        <taxon>Eukaryota</taxon>
        <taxon>Metazoa</taxon>
        <taxon>Ecdysozoa</taxon>
        <taxon>Nematoda</taxon>
        <taxon>Chromadorea</taxon>
        <taxon>Rhabditida</taxon>
        <taxon>Tylenchina</taxon>
        <taxon>Panagrolaimomorpha</taxon>
        <taxon>Strongyloidoidea</taxon>
        <taxon>Steinernematidae</taxon>
        <taxon>Steinernema</taxon>
    </lineage>
</organism>
<reference evidence="1 2" key="1">
    <citation type="journal article" date="2015" name="Genome Biol.">
        <title>Comparative genomics of Steinernema reveals deeply conserved gene regulatory networks.</title>
        <authorList>
            <person name="Dillman A.R."/>
            <person name="Macchietto M."/>
            <person name="Porter C.F."/>
            <person name="Rogers A."/>
            <person name="Williams B."/>
            <person name="Antoshechkin I."/>
            <person name="Lee M.M."/>
            <person name="Goodwin Z."/>
            <person name="Lu X."/>
            <person name="Lewis E.E."/>
            <person name="Goodrich-Blair H."/>
            <person name="Stock S.P."/>
            <person name="Adams B.J."/>
            <person name="Sternberg P.W."/>
            <person name="Mortazavi A."/>
        </authorList>
    </citation>
    <scope>NUCLEOTIDE SEQUENCE [LARGE SCALE GENOMIC DNA]</scope>
    <source>
        <strain evidence="1 2">ALL</strain>
    </source>
</reference>
<evidence type="ECO:0000313" key="2">
    <source>
        <dbReference type="Proteomes" id="UP000298663"/>
    </source>
</evidence>
<evidence type="ECO:0000313" key="1">
    <source>
        <dbReference type="EMBL" id="TKR88904.1"/>
    </source>
</evidence>
<proteinExistence type="predicted"/>
<protein>
    <submittedName>
        <fullName evidence="1">Uncharacterized protein</fullName>
    </submittedName>
</protein>
<comment type="caution">
    <text evidence="1">The sequence shown here is derived from an EMBL/GenBank/DDBJ whole genome shotgun (WGS) entry which is preliminary data.</text>
</comment>
<dbReference type="EMBL" id="AZBU02000003">
    <property type="protein sequence ID" value="TKR88904.1"/>
    <property type="molecule type" value="Genomic_DNA"/>
</dbReference>
<name>A0A4U5NZZ2_STECR</name>
<keyword evidence="2" id="KW-1185">Reference proteome</keyword>
<reference evidence="1 2" key="2">
    <citation type="journal article" date="2019" name="G3 (Bethesda)">
        <title>Hybrid Assembly of the Genome of the Entomopathogenic Nematode Steinernema carpocapsae Identifies the X-Chromosome.</title>
        <authorList>
            <person name="Serra L."/>
            <person name="Macchietto M."/>
            <person name="Macias-Munoz A."/>
            <person name="McGill C.J."/>
            <person name="Rodriguez I.M."/>
            <person name="Rodriguez B."/>
            <person name="Murad R."/>
            <person name="Mortazavi A."/>
        </authorList>
    </citation>
    <scope>NUCLEOTIDE SEQUENCE [LARGE SCALE GENOMIC DNA]</scope>
    <source>
        <strain evidence="1 2">ALL</strain>
    </source>
</reference>
<gene>
    <name evidence="1" type="ORF">L596_013076</name>
</gene>